<dbReference type="Proteomes" id="UP001244011">
    <property type="component" value="Unassembled WGS sequence"/>
</dbReference>
<evidence type="ECO:0000259" key="5">
    <source>
        <dbReference type="PROSITE" id="PS50035"/>
    </source>
</evidence>
<keyword evidence="7" id="KW-1185">Reference proteome</keyword>
<accession>A0AAJ0C1P8</accession>
<feature type="active site" description="Proton donor/acceptor" evidence="1">
    <location>
        <position position="488"/>
    </location>
</feature>
<evidence type="ECO:0000256" key="2">
    <source>
        <dbReference type="PIRSR" id="PIRSR610347-2"/>
    </source>
</evidence>
<sequence>MPQNRASEMNGGDDEEEALRIAIAMSLGQDHSAKKTTQGHPVVDLTEGDDEANLDIASSHRHTSSGQKEVAPQPSTQPAALGGLAALGLDRKKMEEERLARLKKRKAPESLDVDQPRPTQRTKVKSPKARAAESSGEYHPTKNSSPSTTPVFPKGVVKKTWVRGYPRSGDDITIDEVLQKDQLELAVLSSFQWEDDWLLSKFNLTRTKLVLVAFAADEAQKEEMRRNVPRDKIRFCFPPMNGPGSMHSKLQLLKYATYLRIVIPTGNLVPYDWGETGSLENMVFIIDLPRLSDAETGLANNFTAFGEELSYFLTAQGMDERLIKSLGKYDFSETAGYGFVHSIAGSHIGESWGRTGYCGLGRAVCSLGLGSVDSVRIDFVTASLGAVTYDLLQAIYNACQGDSGLKEYDARTTISKKSKDVTSAEDPNAPLKTQVRVYFPSQSTVRQSRGGRNSAGTICFQSRWWNQPTFPRDVLRDCKSRRQGLLMHSKVLYVRRHDAGAGAPDSPGGFAYVGSANLSESAWGRLVKDRATKQPKLTCRNWECGVVIPARKSLQPSSAFGDNLGGGDSPGESEGWGVFEGRVPIPMELPGTPYSSGSGQPWFHQDE</sequence>
<dbReference type="RefSeq" id="XP_060284728.1">
    <property type="nucleotide sequence ID" value="XM_060427604.1"/>
</dbReference>
<dbReference type="PANTHER" id="PTHR12415:SF4">
    <property type="entry name" value="TYROSYL-DNA PHOSPHODIESTERASE DOMAIN-CONTAINING PROTEIN"/>
    <property type="match status" value="1"/>
</dbReference>
<feature type="site" description="Interaction with DNA" evidence="3">
    <location>
        <position position="519"/>
    </location>
</feature>
<evidence type="ECO:0000256" key="3">
    <source>
        <dbReference type="PIRSR" id="PIRSR610347-3"/>
    </source>
</evidence>
<feature type="region of interest" description="Disordered" evidence="4">
    <location>
        <begin position="557"/>
        <end position="607"/>
    </location>
</feature>
<proteinExistence type="predicted"/>
<dbReference type="GO" id="GO:0017005">
    <property type="term" value="F:3'-tyrosyl-DNA phosphodiesterase activity"/>
    <property type="evidence" value="ECO:0007669"/>
    <property type="project" value="TreeGrafter"/>
</dbReference>
<dbReference type="Pfam" id="PF06087">
    <property type="entry name" value="Tyr-DNA_phospho"/>
    <property type="match status" value="1"/>
</dbReference>
<evidence type="ECO:0000256" key="1">
    <source>
        <dbReference type="PIRSR" id="PIRSR610347-1"/>
    </source>
</evidence>
<dbReference type="GO" id="GO:0003697">
    <property type="term" value="F:single-stranded DNA binding"/>
    <property type="evidence" value="ECO:0007669"/>
    <property type="project" value="TreeGrafter"/>
</dbReference>
<dbReference type="InterPro" id="IPR010347">
    <property type="entry name" value="Tdp1"/>
</dbReference>
<dbReference type="GeneID" id="85310791"/>
<dbReference type="SUPFAM" id="SSF56024">
    <property type="entry name" value="Phospholipase D/nuclease"/>
    <property type="match status" value="2"/>
</dbReference>
<dbReference type="GO" id="GO:0006281">
    <property type="term" value="P:DNA repair"/>
    <property type="evidence" value="ECO:0007669"/>
    <property type="project" value="InterPro"/>
</dbReference>
<evidence type="ECO:0000313" key="6">
    <source>
        <dbReference type="EMBL" id="KAK1768515.1"/>
    </source>
</evidence>
<comment type="caution">
    <text evidence="6">The sequence shown here is derived from an EMBL/GenBank/DDBJ whole genome shotgun (WGS) entry which is preliminary data.</text>
</comment>
<dbReference type="Gene3D" id="3.30.870.10">
    <property type="entry name" value="Endonuclease Chain A"/>
    <property type="match status" value="2"/>
</dbReference>
<dbReference type="PROSITE" id="PS50035">
    <property type="entry name" value="PLD"/>
    <property type="match status" value="1"/>
</dbReference>
<dbReference type="InterPro" id="IPR001736">
    <property type="entry name" value="PLipase_D/transphosphatidylase"/>
</dbReference>
<feature type="active site" description="Nucleophile" evidence="1">
    <location>
        <position position="247"/>
    </location>
</feature>
<reference evidence="6" key="1">
    <citation type="submission" date="2023-06" db="EMBL/GenBank/DDBJ databases">
        <title>Genome-scale phylogeny and comparative genomics of the fungal order Sordariales.</title>
        <authorList>
            <consortium name="Lawrence Berkeley National Laboratory"/>
            <person name="Hensen N."/>
            <person name="Bonometti L."/>
            <person name="Westerberg I."/>
            <person name="Brannstrom I.O."/>
            <person name="Guillou S."/>
            <person name="Cros-Aarteil S."/>
            <person name="Calhoun S."/>
            <person name="Haridas S."/>
            <person name="Kuo A."/>
            <person name="Mondo S."/>
            <person name="Pangilinan J."/>
            <person name="Riley R."/>
            <person name="Labutti K."/>
            <person name="Andreopoulos B."/>
            <person name="Lipzen A."/>
            <person name="Chen C."/>
            <person name="Yanf M."/>
            <person name="Daum C."/>
            <person name="Ng V."/>
            <person name="Clum A."/>
            <person name="Steindorff A."/>
            <person name="Ohm R."/>
            <person name="Martin F."/>
            <person name="Silar P."/>
            <person name="Natvig D."/>
            <person name="Lalanne C."/>
            <person name="Gautier V."/>
            <person name="Ament-Velasquez S.L."/>
            <person name="Kruys A."/>
            <person name="Hutchinson M.I."/>
            <person name="Powell A.J."/>
            <person name="Barry K."/>
            <person name="Miller A.N."/>
            <person name="Grigoriev I.V."/>
            <person name="Debuchy R."/>
            <person name="Gladieux P."/>
            <person name="Thoren M.H."/>
            <person name="Johannesson H."/>
        </authorList>
    </citation>
    <scope>NUCLEOTIDE SEQUENCE</scope>
    <source>
        <strain evidence="6">8032-3</strain>
    </source>
</reference>
<dbReference type="AlphaFoldDB" id="A0AAJ0C1P8"/>
<feature type="domain" description="PLD phosphodiesterase" evidence="5">
    <location>
        <begin position="483"/>
        <end position="522"/>
    </location>
</feature>
<evidence type="ECO:0000256" key="4">
    <source>
        <dbReference type="SAM" id="MobiDB-lite"/>
    </source>
</evidence>
<dbReference type="PANTHER" id="PTHR12415">
    <property type="entry name" value="TYROSYL-DNA PHOSPHODIESTERASE 1"/>
    <property type="match status" value="1"/>
</dbReference>
<feature type="region of interest" description="Disordered" evidence="4">
    <location>
        <begin position="29"/>
        <end position="81"/>
    </location>
</feature>
<feature type="binding site" evidence="2">
    <location>
        <position position="490"/>
    </location>
    <ligand>
        <name>substrate</name>
    </ligand>
</feature>
<gene>
    <name evidence="6" type="ORF">QBC33DRAFT_535244</name>
</gene>
<dbReference type="GO" id="GO:0003690">
    <property type="term" value="F:double-stranded DNA binding"/>
    <property type="evidence" value="ECO:0007669"/>
    <property type="project" value="TreeGrafter"/>
</dbReference>
<evidence type="ECO:0000313" key="7">
    <source>
        <dbReference type="Proteomes" id="UP001244011"/>
    </source>
</evidence>
<dbReference type="EMBL" id="MU839005">
    <property type="protein sequence ID" value="KAK1768515.1"/>
    <property type="molecule type" value="Genomic_DNA"/>
</dbReference>
<protein>
    <submittedName>
        <fullName evidence="6">Tyrosyl-DNA phosphodiesterase-domain-containing protein</fullName>
    </submittedName>
</protein>
<dbReference type="CDD" id="cd09122">
    <property type="entry name" value="PLDc_Tdp1_1"/>
    <property type="match status" value="1"/>
</dbReference>
<name>A0AAJ0C1P8_9PEZI</name>
<feature type="region of interest" description="Disordered" evidence="4">
    <location>
        <begin position="101"/>
        <end position="153"/>
    </location>
</feature>
<organism evidence="6 7">
    <name type="scientific">Phialemonium atrogriseum</name>
    <dbReference type="NCBI Taxonomy" id="1093897"/>
    <lineage>
        <taxon>Eukaryota</taxon>
        <taxon>Fungi</taxon>
        <taxon>Dikarya</taxon>
        <taxon>Ascomycota</taxon>
        <taxon>Pezizomycotina</taxon>
        <taxon>Sordariomycetes</taxon>
        <taxon>Sordariomycetidae</taxon>
        <taxon>Cephalothecales</taxon>
        <taxon>Cephalothecaceae</taxon>
        <taxon>Phialemonium</taxon>
    </lineage>
</organism>
<feature type="compositionally biased region" description="Polar residues" evidence="4">
    <location>
        <begin position="141"/>
        <end position="150"/>
    </location>
</feature>
<feature type="binding site" evidence="2">
    <location>
        <position position="249"/>
    </location>
    <ligand>
        <name>substrate</name>
    </ligand>
</feature>
<dbReference type="GO" id="GO:0005634">
    <property type="term" value="C:nucleus"/>
    <property type="evidence" value="ECO:0007669"/>
    <property type="project" value="InterPro"/>
</dbReference>